<reference evidence="1 2" key="1">
    <citation type="submission" date="2020-04" db="EMBL/GenBank/DDBJ databases">
        <authorList>
            <person name="Yin C."/>
        </authorList>
    </citation>
    <scope>NUCLEOTIDE SEQUENCE [LARGE SCALE GENOMIC DNA]</scope>
    <source>
        <strain evidence="1 2">Ae27</strain>
    </source>
</reference>
<comment type="caution">
    <text evidence="1">The sequence shown here is derived from an EMBL/GenBank/DDBJ whole genome shotgun (WGS) entry which is preliminary data.</text>
</comment>
<dbReference type="RefSeq" id="WP_168873852.1">
    <property type="nucleotide sequence ID" value="NZ_JABAIA010000003.1"/>
</dbReference>
<dbReference type="EMBL" id="JABAIA010000003">
    <property type="protein sequence ID" value="NLR67911.1"/>
    <property type="molecule type" value="Genomic_DNA"/>
</dbReference>
<protein>
    <submittedName>
        <fullName evidence="1">TerB family tellurite resistance protein</fullName>
    </submittedName>
</protein>
<keyword evidence="2" id="KW-1185">Reference proteome</keyword>
<name>A0A847S889_9BACT</name>
<evidence type="ECO:0000313" key="2">
    <source>
        <dbReference type="Proteomes" id="UP000570474"/>
    </source>
</evidence>
<organism evidence="1 2">
    <name type="scientific">Chitinophaga varians</name>
    <dbReference type="NCBI Taxonomy" id="2202339"/>
    <lineage>
        <taxon>Bacteria</taxon>
        <taxon>Pseudomonadati</taxon>
        <taxon>Bacteroidota</taxon>
        <taxon>Chitinophagia</taxon>
        <taxon>Chitinophagales</taxon>
        <taxon>Chitinophagaceae</taxon>
        <taxon>Chitinophaga</taxon>
    </lineage>
</organism>
<gene>
    <name evidence="1" type="ORF">HGH92_26640</name>
</gene>
<dbReference type="Proteomes" id="UP000570474">
    <property type="component" value="Unassembled WGS sequence"/>
</dbReference>
<sequence length="219" mass="25189">MNAVFLKLKKVICILLLIVVGAILPIKSRGQVQELAQLALDIEKLSQFKRILQDMYQGYKLLTEGYDKVKNIASGNYKLHEAFLDALYQVSPEVKKYHKVAEIIQYQIQLSKQYKDAMKDFRSNSGFSINELDFLDNMYSNISKASLKNLEDLLAILTPNTIRASDEERLKVIDAIHVEMLEKVDFFKKFTSSSIIMELQKRKEASEIKAIGSLYDQRN</sequence>
<dbReference type="AlphaFoldDB" id="A0A847S889"/>
<accession>A0A847S889</accession>
<evidence type="ECO:0000313" key="1">
    <source>
        <dbReference type="EMBL" id="NLR67911.1"/>
    </source>
</evidence>
<proteinExistence type="predicted"/>